<protein>
    <submittedName>
        <fullName evidence="1">Uncharacterized protein</fullName>
    </submittedName>
</protein>
<comment type="caution">
    <text evidence="1">The sequence shown here is derived from an EMBL/GenBank/DDBJ whole genome shotgun (WGS) entry which is preliminary data.</text>
</comment>
<sequence>MELPPKSSSTTIFITAQSMKVKQIISINPKEQQQICDPLTDQGPQEEAIHVLRQDAHGKFRGTRCRQYTRPATACGRTQRRLQALPFPGWIRSRKEMADGGAGSGGDGNETELYSTWLVVIGGSSHRLETT</sequence>
<evidence type="ECO:0000313" key="2">
    <source>
        <dbReference type="Proteomes" id="UP000287651"/>
    </source>
</evidence>
<gene>
    <name evidence="1" type="ORF">B296_00052565</name>
</gene>
<dbReference type="Proteomes" id="UP000287651">
    <property type="component" value="Unassembled WGS sequence"/>
</dbReference>
<evidence type="ECO:0000313" key="1">
    <source>
        <dbReference type="EMBL" id="RRT49169.1"/>
    </source>
</evidence>
<dbReference type="EMBL" id="AMZH03013494">
    <property type="protein sequence ID" value="RRT49169.1"/>
    <property type="molecule type" value="Genomic_DNA"/>
</dbReference>
<reference evidence="1 2" key="1">
    <citation type="journal article" date="2014" name="Agronomy (Basel)">
        <title>A Draft Genome Sequence for Ensete ventricosum, the Drought-Tolerant Tree Against Hunger.</title>
        <authorList>
            <person name="Harrison J."/>
            <person name="Moore K.A."/>
            <person name="Paszkiewicz K."/>
            <person name="Jones T."/>
            <person name="Grant M."/>
            <person name="Ambacheew D."/>
            <person name="Muzemil S."/>
            <person name="Studholme D.J."/>
        </authorList>
    </citation>
    <scope>NUCLEOTIDE SEQUENCE [LARGE SCALE GENOMIC DNA]</scope>
</reference>
<accession>A0A426YBR6</accession>
<dbReference type="AlphaFoldDB" id="A0A426YBR6"/>
<organism evidence="1 2">
    <name type="scientific">Ensete ventricosum</name>
    <name type="common">Abyssinian banana</name>
    <name type="synonym">Musa ensete</name>
    <dbReference type="NCBI Taxonomy" id="4639"/>
    <lineage>
        <taxon>Eukaryota</taxon>
        <taxon>Viridiplantae</taxon>
        <taxon>Streptophyta</taxon>
        <taxon>Embryophyta</taxon>
        <taxon>Tracheophyta</taxon>
        <taxon>Spermatophyta</taxon>
        <taxon>Magnoliopsida</taxon>
        <taxon>Liliopsida</taxon>
        <taxon>Zingiberales</taxon>
        <taxon>Musaceae</taxon>
        <taxon>Ensete</taxon>
    </lineage>
</organism>
<name>A0A426YBR6_ENSVE</name>
<proteinExistence type="predicted"/>